<dbReference type="InterPro" id="IPR005135">
    <property type="entry name" value="Endo/exonuclease/phosphatase"/>
</dbReference>
<keyword evidence="3" id="KW-1185">Reference proteome</keyword>
<protein>
    <submittedName>
        <fullName evidence="2">Endonuclease/exonuclease/phosphatase family protein</fullName>
    </submittedName>
</protein>
<proteinExistence type="predicted"/>
<evidence type="ECO:0000313" key="2">
    <source>
        <dbReference type="EMBL" id="MCG4610030.1"/>
    </source>
</evidence>
<dbReference type="Pfam" id="PF03372">
    <property type="entry name" value="Exo_endo_phos"/>
    <property type="match status" value="1"/>
</dbReference>
<dbReference type="GO" id="GO:0004519">
    <property type="term" value="F:endonuclease activity"/>
    <property type="evidence" value="ECO:0007669"/>
    <property type="project" value="UniProtKB-KW"/>
</dbReference>
<name>A0ABS9MGV1_9FIRM</name>
<keyword evidence="2" id="KW-0540">Nuclease</keyword>
<evidence type="ECO:0000259" key="1">
    <source>
        <dbReference type="Pfam" id="PF03372"/>
    </source>
</evidence>
<evidence type="ECO:0000313" key="3">
    <source>
        <dbReference type="Proteomes" id="UP001298681"/>
    </source>
</evidence>
<comment type="caution">
    <text evidence="2">The sequence shown here is derived from an EMBL/GenBank/DDBJ whole genome shotgun (WGS) entry which is preliminary data.</text>
</comment>
<organism evidence="2 3">
    <name type="scientific">Anaeromassilibacillus senegalensis</name>
    <dbReference type="NCBI Taxonomy" id="1673717"/>
    <lineage>
        <taxon>Bacteria</taxon>
        <taxon>Bacillati</taxon>
        <taxon>Bacillota</taxon>
        <taxon>Clostridia</taxon>
        <taxon>Eubacteriales</taxon>
        <taxon>Acutalibacteraceae</taxon>
        <taxon>Anaeromassilibacillus</taxon>
    </lineage>
</organism>
<dbReference type="Gene3D" id="3.60.10.10">
    <property type="entry name" value="Endonuclease/exonuclease/phosphatase"/>
    <property type="match status" value="1"/>
</dbReference>
<keyword evidence="2" id="KW-0378">Hydrolase</keyword>
<dbReference type="Proteomes" id="UP001298681">
    <property type="component" value="Unassembled WGS sequence"/>
</dbReference>
<dbReference type="InterPro" id="IPR036691">
    <property type="entry name" value="Endo/exonu/phosph_ase_sf"/>
</dbReference>
<dbReference type="EMBL" id="JAKNHQ010000003">
    <property type="protein sequence ID" value="MCG4610030.1"/>
    <property type="molecule type" value="Genomic_DNA"/>
</dbReference>
<gene>
    <name evidence="2" type="ORF">L0P57_03635</name>
</gene>
<feature type="domain" description="Endonuclease/exonuclease/phosphatase" evidence="1">
    <location>
        <begin position="4"/>
        <end position="212"/>
    </location>
</feature>
<accession>A0ABS9MGV1</accession>
<dbReference type="SUPFAM" id="SSF56219">
    <property type="entry name" value="DNase I-like"/>
    <property type="match status" value="1"/>
</dbReference>
<keyword evidence="2" id="KW-0255">Endonuclease</keyword>
<dbReference type="GeneID" id="97380511"/>
<reference evidence="2 3" key="1">
    <citation type="submission" date="2022-01" db="EMBL/GenBank/DDBJ databases">
        <title>Collection of gut derived symbiotic bacterial strains cultured from healthy donors.</title>
        <authorList>
            <person name="Lin H."/>
            <person name="Kohout C."/>
            <person name="Waligurski E."/>
            <person name="Pamer E.G."/>
        </authorList>
    </citation>
    <scope>NUCLEOTIDE SEQUENCE [LARGE SCALE GENOMIC DNA]</scope>
    <source>
        <strain evidence="2 3">DFI.7.58</strain>
    </source>
</reference>
<sequence>MKIATWNVERLRHKKQLDQIQGLCDGIHADILVLTETDKRLHPDYAFCCETTSLMGDKTIPYAVTENRVSLYTNYPVVRLHQTYDSRTALCAELKTEKGNLLVYGTIIGTLGNRHSSFMEQLHRQCDDIRRLSELGDGICVCGDFNCSFSDNYCFTQAARTTLLDLFRDTGLTLLTERQTECIDHIAVSSSMVTTKRPVLEEWNVDKRLSDHKGIVVTF</sequence>
<dbReference type="RefSeq" id="WP_071430708.1">
    <property type="nucleotide sequence ID" value="NZ_JAKNHQ010000003.1"/>
</dbReference>